<dbReference type="PANTHER" id="PTHR11710:SF0">
    <property type="entry name" value="40S RIBOSOMAL PROTEIN S19"/>
    <property type="match status" value="1"/>
</dbReference>
<dbReference type="AlphaFoldDB" id="A0A433QYS0"/>
<dbReference type="GO" id="GO:0006412">
    <property type="term" value="P:translation"/>
    <property type="evidence" value="ECO:0007669"/>
    <property type="project" value="InterPro"/>
</dbReference>
<dbReference type="PROSITE" id="PS00628">
    <property type="entry name" value="RIBOSOMAL_S19E"/>
    <property type="match status" value="1"/>
</dbReference>
<dbReference type="InterPro" id="IPR001266">
    <property type="entry name" value="Ribosomal_eS19"/>
</dbReference>
<sequence length="145" mass="16067">MAGGVTVKDVNPHEFIKAYAAYLKRTGKIEVPKWVDLVKTAPFKELAPYDPDWFYVRAASVARHIYLRPSVGVGALKRLHGGRKNRGTRPSHHVTSSGSVARKVLQALEKIRVLEKDANGGRKITQDGQRDLDRIAQNIAKAVEA</sequence>
<dbReference type="PANTHER" id="PTHR11710">
    <property type="entry name" value="40S RIBOSOMAL PROTEIN S19"/>
    <property type="match status" value="1"/>
</dbReference>
<dbReference type="InterPro" id="IPR036388">
    <property type="entry name" value="WH-like_DNA-bd_sf"/>
</dbReference>
<keyword evidence="3" id="KW-0687">Ribonucleoprotein</keyword>
<dbReference type="Proteomes" id="UP000274822">
    <property type="component" value="Unassembled WGS sequence"/>
</dbReference>
<gene>
    <name evidence="4" type="ORF">BC938DRAFT_477803</name>
</gene>
<dbReference type="GO" id="GO:0022627">
    <property type="term" value="C:cytosolic small ribosomal subunit"/>
    <property type="evidence" value="ECO:0007669"/>
    <property type="project" value="TreeGrafter"/>
</dbReference>
<proteinExistence type="inferred from homology"/>
<dbReference type="GO" id="GO:0000028">
    <property type="term" value="P:ribosomal small subunit assembly"/>
    <property type="evidence" value="ECO:0007669"/>
    <property type="project" value="TreeGrafter"/>
</dbReference>
<evidence type="ECO:0000256" key="3">
    <source>
        <dbReference type="ARBA" id="ARBA00023274"/>
    </source>
</evidence>
<protein>
    <submittedName>
        <fullName evidence="4">40S ribosomal protein S19-A</fullName>
    </submittedName>
</protein>
<comment type="similarity">
    <text evidence="1">Belongs to the eukaryotic ribosomal protein eS19 family.</text>
</comment>
<comment type="caution">
    <text evidence="4">The sequence shown here is derived from an EMBL/GenBank/DDBJ whole genome shotgun (WGS) entry which is preliminary data.</text>
</comment>
<evidence type="ECO:0000256" key="2">
    <source>
        <dbReference type="ARBA" id="ARBA00022980"/>
    </source>
</evidence>
<dbReference type="GO" id="GO:0003723">
    <property type="term" value="F:RNA binding"/>
    <property type="evidence" value="ECO:0007669"/>
    <property type="project" value="TreeGrafter"/>
</dbReference>
<dbReference type="GO" id="GO:0003735">
    <property type="term" value="F:structural constituent of ribosome"/>
    <property type="evidence" value="ECO:0007669"/>
    <property type="project" value="InterPro"/>
</dbReference>
<evidence type="ECO:0000313" key="5">
    <source>
        <dbReference type="Proteomes" id="UP000274822"/>
    </source>
</evidence>
<dbReference type="FunFam" id="1.10.10.10:FF:000118">
    <property type="entry name" value="40S ribosomal protein S19"/>
    <property type="match status" value="1"/>
</dbReference>
<dbReference type="Pfam" id="PF01090">
    <property type="entry name" value="Ribosomal_S19e"/>
    <property type="match status" value="1"/>
</dbReference>
<dbReference type="EMBL" id="RBNJ01000295">
    <property type="protein sequence ID" value="RUS34930.1"/>
    <property type="molecule type" value="Genomic_DNA"/>
</dbReference>
<dbReference type="Gene3D" id="1.10.10.10">
    <property type="entry name" value="Winged helix-like DNA-binding domain superfamily/Winged helix DNA-binding domain"/>
    <property type="match status" value="1"/>
</dbReference>
<name>A0A433QYS0_9FUNG</name>
<reference evidence="4 5" key="1">
    <citation type="journal article" date="2018" name="New Phytol.">
        <title>Phylogenomics of Endogonaceae and evolution of mycorrhizas within Mucoromycota.</title>
        <authorList>
            <person name="Chang Y."/>
            <person name="Desiro A."/>
            <person name="Na H."/>
            <person name="Sandor L."/>
            <person name="Lipzen A."/>
            <person name="Clum A."/>
            <person name="Barry K."/>
            <person name="Grigoriev I.V."/>
            <person name="Martin F.M."/>
            <person name="Stajich J.E."/>
            <person name="Smith M.E."/>
            <person name="Bonito G."/>
            <person name="Spatafora J.W."/>
        </authorList>
    </citation>
    <scope>NUCLEOTIDE SEQUENCE [LARGE SCALE GENOMIC DNA]</scope>
    <source>
        <strain evidence="4 5">AD002</strain>
    </source>
</reference>
<dbReference type="SUPFAM" id="SSF46785">
    <property type="entry name" value="Winged helix' DNA-binding domain"/>
    <property type="match status" value="1"/>
</dbReference>
<evidence type="ECO:0000256" key="1">
    <source>
        <dbReference type="ARBA" id="ARBA00010014"/>
    </source>
</evidence>
<dbReference type="SMART" id="SM01413">
    <property type="entry name" value="Ribosomal_S19e"/>
    <property type="match status" value="1"/>
</dbReference>
<evidence type="ECO:0000313" key="4">
    <source>
        <dbReference type="EMBL" id="RUS34930.1"/>
    </source>
</evidence>
<dbReference type="InterPro" id="IPR036390">
    <property type="entry name" value="WH_DNA-bd_sf"/>
</dbReference>
<accession>A0A433QYS0</accession>
<dbReference type="InterPro" id="IPR018277">
    <property type="entry name" value="Ribosomal_eS19_CS"/>
</dbReference>
<keyword evidence="5" id="KW-1185">Reference proteome</keyword>
<organism evidence="4 5">
    <name type="scientific">Jimgerdemannia flammicorona</name>
    <dbReference type="NCBI Taxonomy" id="994334"/>
    <lineage>
        <taxon>Eukaryota</taxon>
        <taxon>Fungi</taxon>
        <taxon>Fungi incertae sedis</taxon>
        <taxon>Mucoromycota</taxon>
        <taxon>Mucoromycotina</taxon>
        <taxon>Endogonomycetes</taxon>
        <taxon>Endogonales</taxon>
        <taxon>Endogonaceae</taxon>
        <taxon>Jimgerdemannia</taxon>
    </lineage>
</organism>
<keyword evidence="2 4" id="KW-0689">Ribosomal protein</keyword>